<evidence type="ECO:0000313" key="3">
    <source>
        <dbReference type="Proteomes" id="UP000520767"/>
    </source>
</evidence>
<keyword evidence="1" id="KW-0732">Signal</keyword>
<protein>
    <recommendedName>
        <fullName evidence="4">Fibronectin type III domain-containing protein</fullName>
    </recommendedName>
</protein>
<evidence type="ECO:0000256" key="1">
    <source>
        <dbReference type="SAM" id="SignalP"/>
    </source>
</evidence>
<dbReference type="EMBL" id="JACHJQ010000007">
    <property type="protein sequence ID" value="MBB4910269.1"/>
    <property type="molecule type" value="Genomic_DNA"/>
</dbReference>
<feature type="signal peptide" evidence="1">
    <location>
        <begin position="1"/>
        <end position="26"/>
    </location>
</feature>
<dbReference type="Proteomes" id="UP000520767">
    <property type="component" value="Unassembled WGS sequence"/>
</dbReference>
<dbReference type="SUPFAM" id="SSF49265">
    <property type="entry name" value="Fibronectin type III"/>
    <property type="match status" value="1"/>
</dbReference>
<gene>
    <name evidence="2" type="ORF">FHR82_006527</name>
</gene>
<name>A0A7W7QB08_9PSEU</name>
<feature type="chain" id="PRO_5039298211" description="Fibronectin type III domain-containing protein" evidence="1">
    <location>
        <begin position="27"/>
        <end position="219"/>
    </location>
</feature>
<reference evidence="2 3" key="1">
    <citation type="submission" date="2020-08" db="EMBL/GenBank/DDBJ databases">
        <title>Genomic Encyclopedia of Type Strains, Phase III (KMG-III): the genomes of soil and plant-associated and newly described type strains.</title>
        <authorList>
            <person name="Whitman W."/>
        </authorList>
    </citation>
    <scope>NUCLEOTIDE SEQUENCE [LARGE SCALE GENOMIC DNA]</scope>
    <source>
        <strain evidence="2 3">CECT 8960</strain>
    </source>
</reference>
<accession>A0A7W7QB08</accession>
<evidence type="ECO:0008006" key="4">
    <source>
        <dbReference type="Google" id="ProtNLM"/>
    </source>
</evidence>
<dbReference type="AlphaFoldDB" id="A0A7W7QB08"/>
<dbReference type="RefSeq" id="WP_184814336.1">
    <property type="nucleotide sequence ID" value="NZ_JACHJQ010000007.1"/>
</dbReference>
<evidence type="ECO:0000313" key="2">
    <source>
        <dbReference type="EMBL" id="MBB4910269.1"/>
    </source>
</evidence>
<proteinExistence type="predicted"/>
<keyword evidence="3" id="KW-1185">Reference proteome</keyword>
<dbReference type="GO" id="GO:0005975">
    <property type="term" value="P:carbohydrate metabolic process"/>
    <property type="evidence" value="ECO:0007669"/>
    <property type="project" value="UniProtKB-ARBA"/>
</dbReference>
<comment type="caution">
    <text evidence="2">The sequence shown here is derived from an EMBL/GenBank/DDBJ whole genome shotgun (WGS) entry which is preliminary data.</text>
</comment>
<dbReference type="Gene3D" id="2.60.40.10">
    <property type="entry name" value="Immunoglobulins"/>
    <property type="match status" value="2"/>
</dbReference>
<dbReference type="InterPro" id="IPR013783">
    <property type="entry name" value="Ig-like_fold"/>
</dbReference>
<organism evidence="2 3">
    <name type="scientific">Actinophytocola algeriensis</name>
    <dbReference type="NCBI Taxonomy" id="1768010"/>
    <lineage>
        <taxon>Bacteria</taxon>
        <taxon>Bacillati</taxon>
        <taxon>Actinomycetota</taxon>
        <taxon>Actinomycetes</taxon>
        <taxon>Pseudonocardiales</taxon>
        <taxon>Pseudonocardiaceae</taxon>
    </lineage>
</organism>
<sequence length="219" mass="23061">MAFASGASRAALCLAFVAAGCAPAGAGDGSDAGIRLSASLTGDDVTLTWKGHGGDVTVEFATEPGGPYTILGFVPEAVARYEHPDLMPATTFYYRVRPVEGPTSDVATAVPATDRVEGEDWLVPRSVPDERAAPKPAGAPANLLVESVGPDARRLTWTDNASDEEGYLIERQVDGTFEVAFVVDANVNHVGLIGESADTYRVRAYRFGETSNVVSERTP</sequence>
<dbReference type="InterPro" id="IPR036116">
    <property type="entry name" value="FN3_sf"/>
</dbReference>